<dbReference type="SUPFAM" id="SSF161098">
    <property type="entry name" value="MetI-like"/>
    <property type="match status" value="2"/>
</dbReference>
<dbReference type="InterPro" id="IPR035906">
    <property type="entry name" value="MetI-like_sf"/>
</dbReference>
<evidence type="ECO:0000313" key="8">
    <source>
        <dbReference type="Proteomes" id="UP000503820"/>
    </source>
</evidence>
<dbReference type="Pfam" id="PF00528">
    <property type="entry name" value="BPD_transp_1"/>
    <property type="match status" value="2"/>
</dbReference>
<comment type="subcellular location">
    <subcellularLocation>
        <location evidence="1 5">Cell membrane</location>
        <topology evidence="1 5">Multi-pass membrane protein</topology>
    </subcellularLocation>
</comment>
<dbReference type="EMBL" id="BLVP01000005">
    <property type="protein sequence ID" value="GFM36326.1"/>
    <property type="molecule type" value="Genomic_DNA"/>
</dbReference>
<proteinExistence type="inferred from homology"/>
<comment type="caution">
    <text evidence="7">The sequence shown here is derived from an EMBL/GenBank/DDBJ whole genome shotgun (WGS) entry which is preliminary data.</text>
</comment>
<dbReference type="PROSITE" id="PS50928">
    <property type="entry name" value="ABC_TM1"/>
    <property type="match status" value="2"/>
</dbReference>
<dbReference type="AlphaFoldDB" id="A0A7J0BRI8"/>
<dbReference type="PANTHER" id="PTHR43496:SF1">
    <property type="entry name" value="POLYGALACTURONAN_RHAMNOGALACTURONAN TRANSPORT SYSTEM PERMEASE PROTEIN YTEP"/>
    <property type="match status" value="1"/>
</dbReference>
<feature type="transmembrane region" description="Helical" evidence="5">
    <location>
        <begin position="190"/>
        <end position="215"/>
    </location>
</feature>
<feature type="domain" description="ABC transmembrane type-1" evidence="6">
    <location>
        <begin position="68"/>
        <end position="266"/>
    </location>
</feature>
<dbReference type="CDD" id="cd06261">
    <property type="entry name" value="TM_PBP2"/>
    <property type="match status" value="2"/>
</dbReference>
<keyword evidence="3 5" id="KW-1133">Transmembrane helix</keyword>
<name>A0A7J0BRI8_9BACT</name>
<protein>
    <submittedName>
        <fullName evidence="7">ABC transporter permease</fullName>
    </submittedName>
</protein>
<feature type="transmembrane region" description="Helical" evidence="5">
    <location>
        <begin position="15"/>
        <end position="37"/>
    </location>
</feature>
<evidence type="ECO:0000259" key="6">
    <source>
        <dbReference type="PROSITE" id="PS50928"/>
    </source>
</evidence>
<keyword evidence="2 5" id="KW-0812">Transmembrane</keyword>
<evidence type="ECO:0000256" key="5">
    <source>
        <dbReference type="RuleBase" id="RU363032"/>
    </source>
</evidence>
<dbReference type="GO" id="GO:0055085">
    <property type="term" value="P:transmembrane transport"/>
    <property type="evidence" value="ECO:0007669"/>
    <property type="project" value="InterPro"/>
</dbReference>
<feature type="transmembrane region" description="Helical" evidence="5">
    <location>
        <begin position="410"/>
        <end position="429"/>
    </location>
</feature>
<keyword evidence="4 5" id="KW-0472">Membrane</keyword>
<feature type="transmembrane region" description="Helical" evidence="5">
    <location>
        <begin position="144"/>
        <end position="169"/>
    </location>
</feature>
<feature type="transmembrane region" description="Helical" evidence="5">
    <location>
        <begin position="470"/>
        <end position="497"/>
    </location>
</feature>
<keyword evidence="5" id="KW-0813">Transport</keyword>
<sequence length="554" mass="60407">MTEPARTLSINYEPLLKVLVAAIIALPLLIFVLYPLISILGFSFHTPEGFGLQNYAATLSTDRFRRLLGNSFAVTSVTTAIAVVLSYGFAFAVQRTCLPCRNLFRLIALMPLFAPSLVQAQGLVLMLGRNGLINRMLGTEISIYGYWGIVISSVLYVFPYAFLILSASLSQADNRLYESSRILGASPLRTFLTVTLPSNRFALVATCFVVFTLVITDFGNPMVVGGDYSVLATEVYNQVIGQANFELGAVIGMVLLIPVAIAVGVEKWFNRRSYAQISEGSQPLSIRPHAVRDSLFTLYALLLCAAILAVVGIVVFASFTRLWPYRMELTLLHYGFDVQNGIQPLWNSIYTGLMAALIGVTVTGLAAYVTEKFRTILDSPLYFLCIVPAAIPGMVLGLGYILAFNSPDNPIYPLYGTLVLIAICNVYYYHAQGFLIASTSMKQISPSFDEASSSLGATFLRTMRKVTLPLMWPTLVGVAVFFFMRSMVTLSAVIFLITPSTQVAAVSVLLLEDRGAVNQAAAFSVCIMAVVMLALAVARLVLNAAGFRHISLIR</sequence>
<evidence type="ECO:0000313" key="7">
    <source>
        <dbReference type="EMBL" id="GFM36326.1"/>
    </source>
</evidence>
<feature type="transmembrane region" description="Helical" evidence="5">
    <location>
        <begin position="247"/>
        <end position="265"/>
    </location>
</feature>
<feature type="domain" description="ABC transmembrane type-1" evidence="6">
    <location>
        <begin position="345"/>
        <end position="538"/>
    </location>
</feature>
<feature type="transmembrane region" description="Helical" evidence="5">
    <location>
        <begin position="72"/>
        <end position="91"/>
    </location>
</feature>
<feature type="transmembrane region" description="Helical" evidence="5">
    <location>
        <begin position="296"/>
        <end position="319"/>
    </location>
</feature>
<evidence type="ECO:0000256" key="4">
    <source>
        <dbReference type="ARBA" id="ARBA00023136"/>
    </source>
</evidence>
<keyword evidence="8" id="KW-1185">Reference proteome</keyword>
<feature type="transmembrane region" description="Helical" evidence="5">
    <location>
        <begin position="103"/>
        <end position="124"/>
    </location>
</feature>
<dbReference type="GO" id="GO:0005886">
    <property type="term" value="C:plasma membrane"/>
    <property type="evidence" value="ECO:0007669"/>
    <property type="project" value="UniProtKB-SubCell"/>
</dbReference>
<feature type="transmembrane region" description="Helical" evidence="5">
    <location>
        <begin position="517"/>
        <end position="542"/>
    </location>
</feature>
<reference evidence="7 8" key="1">
    <citation type="submission" date="2020-05" db="EMBL/GenBank/DDBJ databases">
        <title>Draft genome sequence of Desulfovibrio psychrotolerans JS1T.</title>
        <authorList>
            <person name="Ueno A."/>
            <person name="Tamazawa S."/>
            <person name="Tamamura S."/>
            <person name="Murakami T."/>
            <person name="Kiyama T."/>
            <person name="Inomata H."/>
            <person name="Amano Y."/>
            <person name="Miyakawa K."/>
            <person name="Tamaki H."/>
            <person name="Naganuma T."/>
            <person name="Kaneko K."/>
        </authorList>
    </citation>
    <scope>NUCLEOTIDE SEQUENCE [LARGE SCALE GENOMIC DNA]</scope>
    <source>
        <strain evidence="7 8">JS1</strain>
    </source>
</reference>
<gene>
    <name evidence="7" type="ORF">DSM19430T_10100</name>
</gene>
<evidence type="ECO:0000256" key="2">
    <source>
        <dbReference type="ARBA" id="ARBA00022692"/>
    </source>
</evidence>
<evidence type="ECO:0000256" key="1">
    <source>
        <dbReference type="ARBA" id="ARBA00004651"/>
    </source>
</evidence>
<evidence type="ECO:0000256" key="3">
    <source>
        <dbReference type="ARBA" id="ARBA00022989"/>
    </source>
</evidence>
<dbReference type="PANTHER" id="PTHR43496">
    <property type="entry name" value="PROTEIN LPLB"/>
    <property type="match status" value="1"/>
</dbReference>
<comment type="similarity">
    <text evidence="5">Belongs to the binding-protein-dependent transport system permease family.</text>
</comment>
<dbReference type="Gene3D" id="1.10.3720.10">
    <property type="entry name" value="MetI-like"/>
    <property type="match status" value="2"/>
</dbReference>
<organism evidence="7 8">
    <name type="scientific">Desulfovibrio psychrotolerans</name>
    <dbReference type="NCBI Taxonomy" id="415242"/>
    <lineage>
        <taxon>Bacteria</taxon>
        <taxon>Pseudomonadati</taxon>
        <taxon>Thermodesulfobacteriota</taxon>
        <taxon>Desulfovibrionia</taxon>
        <taxon>Desulfovibrionales</taxon>
        <taxon>Desulfovibrionaceae</taxon>
        <taxon>Desulfovibrio</taxon>
    </lineage>
</organism>
<feature type="transmembrane region" description="Helical" evidence="5">
    <location>
        <begin position="349"/>
        <end position="369"/>
    </location>
</feature>
<dbReference type="InterPro" id="IPR000515">
    <property type="entry name" value="MetI-like"/>
</dbReference>
<accession>A0A7J0BRI8</accession>
<feature type="transmembrane region" description="Helical" evidence="5">
    <location>
        <begin position="381"/>
        <end position="404"/>
    </location>
</feature>
<dbReference type="RefSeq" id="WP_174409008.1">
    <property type="nucleotide sequence ID" value="NZ_BLVP01000005.1"/>
</dbReference>
<dbReference type="Proteomes" id="UP000503820">
    <property type="component" value="Unassembled WGS sequence"/>
</dbReference>